<dbReference type="PANTHER" id="PTHR38693:SF1">
    <property type="entry name" value="UBIQUINONE BIOSYNTHESIS ACCESSORY FACTOR UBIJ"/>
    <property type="match status" value="1"/>
</dbReference>
<dbReference type="PANTHER" id="PTHR38693">
    <property type="entry name" value="UBIQUINONE BIOSYNTHESIS PROTEIN UBIJ"/>
    <property type="match status" value="1"/>
</dbReference>
<evidence type="ECO:0000313" key="3">
    <source>
        <dbReference type="EMBL" id="MBU2709590.1"/>
    </source>
</evidence>
<evidence type="ECO:0000313" key="4">
    <source>
        <dbReference type="Proteomes" id="UP000690515"/>
    </source>
</evidence>
<dbReference type="HAMAP" id="MF_02215">
    <property type="entry name" value="UbiJ"/>
    <property type="match status" value="1"/>
</dbReference>
<dbReference type="InterPro" id="IPR038989">
    <property type="entry name" value="UbiJ"/>
</dbReference>
<accession>A0ABS5Z8H1</accession>
<organism evidence="3 4">
    <name type="scientific">Zooshikella harenae</name>
    <dbReference type="NCBI Taxonomy" id="2827238"/>
    <lineage>
        <taxon>Bacteria</taxon>
        <taxon>Pseudomonadati</taxon>
        <taxon>Pseudomonadota</taxon>
        <taxon>Gammaproteobacteria</taxon>
        <taxon>Oceanospirillales</taxon>
        <taxon>Zooshikellaceae</taxon>
        <taxon>Zooshikella</taxon>
    </lineage>
</organism>
<keyword evidence="1" id="KW-0963">Cytoplasm</keyword>
<sequence length="211" mass="23921">MSITVNTALYAAMEKVVNELLALDPLTQQRLAHFSGETLCIQSTQPKLTFYISFTLQGISLHSHHEINLTACITGEGIHLLRLLLHKSTADNTLHERLQLAGNTDFIMAVHHVIQESELDWEALIAKLTGPLLAHKVTNGLKSGLHWLQYTRLTLQQNITEYLQEELKELPPRNAVEIFQEDLAQLQSDTEQLECRLARLQKPFKNAPQQD</sequence>
<dbReference type="Proteomes" id="UP000690515">
    <property type="component" value="Unassembled WGS sequence"/>
</dbReference>
<name>A0ABS5Z8H1_9GAMM</name>
<comment type="similarity">
    <text evidence="1">Belongs to the UbiJ family.</text>
</comment>
<comment type="subcellular location">
    <subcellularLocation>
        <location evidence="1">Cytoplasm</location>
    </subcellularLocation>
</comment>
<comment type="function">
    <text evidence="1">Required for ubiquinone (coenzyme Q) biosynthesis. Binds hydrophobic ubiquinone biosynthetic intermediates via its SCP2 domain and is essential for the stability of the Ubi complex. May constitute a docking platform where Ubi enzymes assemble and access their SCP2-bound polyprenyl substrates.</text>
</comment>
<feature type="domain" description="SCP2" evidence="2">
    <location>
        <begin position="18"/>
        <end position="114"/>
    </location>
</feature>
<dbReference type="Pfam" id="PF02036">
    <property type="entry name" value="SCP2"/>
    <property type="match status" value="1"/>
</dbReference>
<dbReference type="InterPro" id="IPR003033">
    <property type="entry name" value="SCP2_sterol-bd_dom"/>
</dbReference>
<dbReference type="EMBL" id="JAGSOY010000001">
    <property type="protein sequence ID" value="MBU2709590.1"/>
    <property type="molecule type" value="Genomic_DNA"/>
</dbReference>
<comment type="caution">
    <text evidence="3">The sequence shown here is derived from an EMBL/GenBank/DDBJ whole genome shotgun (WGS) entry which is preliminary data.</text>
</comment>
<gene>
    <name evidence="1" type="primary">ubiJ</name>
    <name evidence="3" type="ORF">KCG35_00805</name>
</gene>
<reference evidence="3 4" key="1">
    <citation type="submission" date="2021-04" db="EMBL/GenBank/DDBJ databases">
        <authorList>
            <person name="Pira H."/>
            <person name="Risdian C."/>
            <person name="Wink J."/>
        </authorList>
    </citation>
    <scope>NUCLEOTIDE SEQUENCE [LARGE SCALE GENOMIC DNA]</scope>
    <source>
        <strain evidence="3 4">WH53</strain>
    </source>
</reference>
<dbReference type="RefSeq" id="WP_215817755.1">
    <property type="nucleotide sequence ID" value="NZ_JAGSOY010000001.1"/>
</dbReference>
<keyword evidence="4" id="KW-1185">Reference proteome</keyword>
<evidence type="ECO:0000259" key="2">
    <source>
        <dbReference type="Pfam" id="PF02036"/>
    </source>
</evidence>
<keyword evidence="1" id="KW-0831">Ubiquinone biosynthesis</keyword>
<proteinExistence type="inferred from homology"/>
<evidence type="ECO:0000256" key="1">
    <source>
        <dbReference type="HAMAP-Rule" id="MF_02215"/>
    </source>
</evidence>
<protein>
    <recommendedName>
        <fullName evidence="1">Ubiquinone biosynthesis accessory factor UbiJ</fullName>
    </recommendedName>
</protein>
<comment type="pathway">
    <text evidence="1">Cofactor biosynthesis; ubiquinone biosynthesis.</text>
</comment>